<evidence type="ECO:0000313" key="8">
    <source>
        <dbReference type="Proteomes" id="UP000559256"/>
    </source>
</evidence>
<protein>
    <recommendedName>
        <fullName evidence="6">MYND-type domain-containing protein</fullName>
    </recommendedName>
</protein>
<dbReference type="Gene3D" id="6.10.140.2220">
    <property type="match status" value="1"/>
</dbReference>
<dbReference type="SUPFAM" id="SSF144232">
    <property type="entry name" value="HIT/MYND zinc finger-like"/>
    <property type="match status" value="1"/>
</dbReference>
<evidence type="ECO:0000256" key="5">
    <source>
        <dbReference type="SAM" id="MobiDB-lite"/>
    </source>
</evidence>
<keyword evidence="2 4" id="KW-0863">Zinc-finger</keyword>
<dbReference type="PANTHER" id="PTHR41878">
    <property type="entry name" value="LEXA REPRESSOR-RELATED"/>
    <property type="match status" value="1"/>
</dbReference>
<dbReference type="Pfam" id="PF07929">
    <property type="entry name" value="PRiA4_ORF3"/>
    <property type="match status" value="1"/>
</dbReference>
<feature type="domain" description="MYND-type" evidence="6">
    <location>
        <begin position="435"/>
        <end position="475"/>
    </location>
</feature>
<dbReference type="EMBL" id="JAACJM010000021">
    <property type="protein sequence ID" value="KAF5366847.1"/>
    <property type="molecule type" value="Genomic_DNA"/>
</dbReference>
<feature type="region of interest" description="Disordered" evidence="5">
    <location>
        <begin position="359"/>
        <end position="385"/>
    </location>
</feature>
<dbReference type="OrthoDB" id="432970at2759"/>
<dbReference type="InterPro" id="IPR012912">
    <property type="entry name" value="Plasmid_pRiA4b_Orf3-like"/>
</dbReference>
<dbReference type="InterPro" id="IPR024047">
    <property type="entry name" value="MM3350-like_sf"/>
</dbReference>
<dbReference type="AlphaFoldDB" id="A0A8H5LRG9"/>
<sequence length="482" mass="55331">MDFLTDLARTPKPEDFPYGPGRAKYVKFAEGDIGVGVPKIFFEDPHQHNPKPGPKGQIHQWGLSPYGTGSKYVEEDSNYPAGDDMITSMQRKMTTQMSYGGPGQLQTPEKQFVEVLVERKKKQLESLNLDNLPKRDVIITIRLHLLNDKTGAPRIYRRFRVSAGIRLNVFQDKIVAPIMGWTRNLHAYTFTDFRDGSLFGPEESRHIDMVYLDGHGYDYLPDNKYMLAHLFSKEGDEIGYLYDFGDRWYHEMKLKKCPFRQIEKILDIDSSDGEVRIIEGRGMCPGENLHGVHGFREFIDKYENEGDYRKKQEQKREILGTPNYKSYHKPASLFDPFSFDMEWTQKLLNEALASPTSIPSGARSFKMPMRPDALDPTTWDDPTKAGKKLKKGQAIVREFDTEQDGLSGMLAKMGMGGHWEETVHTQRDKRAQTVCAMCGKPGGQELKQCSGCKRVLYCSRDHQRAHWKSHHKKQCTKEYIGK</sequence>
<proteinExistence type="predicted"/>
<dbReference type="SUPFAM" id="SSF159941">
    <property type="entry name" value="MM3350-like"/>
    <property type="match status" value="1"/>
</dbReference>
<comment type="caution">
    <text evidence="7">The sequence shown here is derived from an EMBL/GenBank/DDBJ whole genome shotgun (WGS) entry which is preliminary data.</text>
</comment>
<dbReference type="InterPro" id="IPR002893">
    <property type="entry name" value="Znf_MYND"/>
</dbReference>
<evidence type="ECO:0000256" key="2">
    <source>
        <dbReference type="ARBA" id="ARBA00022771"/>
    </source>
</evidence>
<dbReference type="GO" id="GO:0008270">
    <property type="term" value="F:zinc ion binding"/>
    <property type="evidence" value="ECO:0007669"/>
    <property type="project" value="UniProtKB-KW"/>
</dbReference>
<evidence type="ECO:0000313" key="7">
    <source>
        <dbReference type="EMBL" id="KAF5366847.1"/>
    </source>
</evidence>
<dbReference type="Gene3D" id="3.10.290.30">
    <property type="entry name" value="MM3350-like"/>
    <property type="match status" value="1"/>
</dbReference>
<dbReference type="Pfam" id="PF01753">
    <property type="entry name" value="zf-MYND"/>
    <property type="match status" value="1"/>
</dbReference>
<keyword evidence="1" id="KW-0479">Metal-binding</keyword>
<organism evidence="7 8">
    <name type="scientific">Tetrapyrgos nigripes</name>
    <dbReference type="NCBI Taxonomy" id="182062"/>
    <lineage>
        <taxon>Eukaryota</taxon>
        <taxon>Fungi</taxon>
        <taxon>Dikarya</taxon>
        <taxon>Basidiomycota</taxon>
        <taxon>Agaricomycotina</taxon>
        <taxon>Agaricomycetes</taxon>
        <taxon>Agaricomycetidae</taxon>
        <taxon>Agaricales</taxon>
        <taxon>Marasmiineae</taxon>
        <taxon>Marasmiaceae</taxon>
        <taxon>Tetrapyrgos</taxon>
    </lineage>
</organism>
<gene>
    <name evidence="7" type="ORF">D9758_006485</name>
</gene>
<evidence type="ECO:0000256" key="1">
    <source>
        <dbReference type="ARBA" id="ARBA00022723"/>
    </source>
</evidence>
<dbReference type="PROSITE" id="PS01360">
    <property type="entry name" value="ZF_MYND_1"/>
    <property type="match status" value="1"/>
</dbReference>
<keyword evidence="3" id="KW-0862">Zinc</keyword>
<name>A0A8H5LRG9_9AGAR</name>
<dbReference type="PANTHER" id="PTHR41878:SF1">
    <property type="entry name" value="TNPR PROTEIN"/>
    <property type="match status" value="1"/>
</dbReference>
<accession>A0A8H5LRG9</accession>
<evidence type="ECO:0000256" key="3">
    <source>
        <dbReference type="ARBA" id="ARBA00022833"/>
    </source>
</evidence>
<dbReference type="Proteomes" id="UP000559256">
    <property type="component" value="Unassembled WGS sequence"/>
</dbReference>
<evidence type="ECO:0000256" key="4">
    <source>
        <dbReference type="PROSITE-ProRule" id="PRU00134"/>
    </source>
</evidence>
<reference evidence="7 8" key="1">
    <citation type="journal article" date="2020" name="ISME J.">
        <title>Uncovering the hidden diversity of litter-decomposition mechanisms in mushroom-forming fungi.</title>
        <authorList>
            <person name="Floudas D."/>
            <person name="Bentzer J."/>
            <person name="Ahren D."/>
            <person name="Johansson T."/>
            <person name="Persson P."/>
            <person name="Tunlid A."/>
        </authorList>
    </citation>
    <scope>NUCLEOTIDE SEQUENCE [LARGE SCALE GENOMIC DNA]</scope>
    <source>
        <strain evidence="7 8">CBS 291.85</strain>
    </source>
</reference>
<evidence type="ECO:0000259" key="6">
    <source>
        <dbReference type="PROSITE" id="PS50865"/>
    </source>
</evidence>
<keyword evidence="8" id="KW-1185">Reference proteome</keyword>
<dbReference type="PROSITE" id="PS50865">
    <property type="entry name" value="ZF_MYND_2"/>
    <property type="match status" value="1"/>
</dbReference>